<accession>A0A2U1ANL2</accession>
<proteinExistence type="predicted"/>
<protein>
    <submittedName>
        <fullName evidence="1">Uncharacterized protein</fullName>
    </submittedName>
</protein>
<comment type="caution">
    <text evidence="1">The sequence shown here is derived from an EMBL/GenBank/DDBJ whole genome shotgun (WGS) entry which is preliminary data.</text>
</comment>
<dbReference type="Proteomes" id="UP000245466">
    <property type="component" value="Unassembled WGS sequence"/>
</dbReference>
<organism evidence="1 2">
    <name type="scientific">Pontibacter virosus</name>
    <dbReference type="NCBI Taxonomy" id="1765052"/>
    <lineage>
        <taxon>Bacteria</taxon>
        <taxon>Pseudomonadati</taxon>
        <taxon>Bacteroidota</taxon>
        <taxon>Cytophagia</taxon>
        <taxon>Cytophagales</taxon>
        <taxon>Hymenobacteraceae</taxon>
        <taxon>Pontibacter</taxon>
    </lineage>
</organism>
<sequence>MRIRHSRNSCSQAAVPKPVWAVILYNNTLYILAVSASQRCRRTKAPAYTFRARNVYLYEQTSIP</sequence>
<gene>
    <name evidence="1" type="ORF">C8E01_12078</name>
</gene>
<dbReference type="AlphaFoldDB" id="A0A2U1ANL2"/>
<dbReference type="EMBL" id="QEKI01000020">
    <property type="protein sequence ID" value="PVY37975.1"/>
    <property type="molecule type" value="Genomic_DNA"/>
</dbReference>
<evidence type="ECO:0000313" key="2">
    <source>
        <dbReference type="Proteomes" id="UP000245466"/>
    </source>
</evidence>
<keyword evidence="2" id="KW-1185">Reference proteome</keyword>
<reference evidence="1 2" key="1">
    <citation type="submission" date="2018-04" db="EMBL/GenBank/DDBJ databases">
        <title>Genomic Encyclopedia of Type Strains, Phase IV (KMG-IV): sequencing the most valuable type-strain genomes for metagenomic binning, comparative biology and taxonomic classification.</title>
        <authorList>
            <person name="Goeker M."/>
        </authorList>
    </citation>
    <scope>NUCLEOTIDE SEQUENCE [LARGE SCALE GENOMIC DNA]</scope>
    <source>
        <strain evidence="1 2">DSM 100231</strain>
    </source>
</reference>
<evidence type="ECO:0000313" key="1">
    <source>
        <dbReference type="EMBL" id="PVY37975.1"/>
    </source>
</evidence>
<name>A0A2U1ANL2_9BACT</name>